<feature type="domain" description="Trypanosome variant surface glycoprotein B-type N-terminal" evidence="9">
    <location>
        <begin position="21"/>
        <end position="251"/>
    </location>
</feature>
<evidence type="ECO:0000313" key="11">
    <source>
        <dbReference type="Proteomes" id="UP000266743"/>
    </source>
</evidence>
<dbReference type="GO" id="GO:0005886">
    <property type="term" value="C:plasma membrane"/>
    <property type="evidence" value="ECO:0007669"/>
    <property type="project" value="UniProtKB-SubCell"/>
</dbReference>
<evidence type="ECO:0000259" key="9">
    <source>
        <dbReference type="Pfam" id="PF13206"/>
    </source>
</evidence>
<dbReference type="InterPro" id="IPR025932">
    <property type="entry name" value="Trypano_VSG_B_N_dom"/>
</dbReference>
<dbReference type="Proteomes" id="UP000266743">
    <property type="component" value="Chromosome 9"/>
</dbReference>
<proteinExistence type="predicted"/>
<comment type="caution">
    <text evidence="10">The sequence shown here is derived from an EMBL/GenBank/DDBJ whole genome shotgun (WGS) entry which is preliminary data.</text>
</comment>
<reference evidence="10 11" key="1">
    <citation type="submission" date="2018-09" db="EMBL/GenBank/DDBJ databases">
        <title>whole genome sequence of T. equiperdum IVM-t1 strain.</title>
        <authorList>
            <person name="Suganuma K."/>
        </authorList>
    </citation>
    <scope>NUCLEOTIDE SEQUENCE [LARGE SCALE GENOMIC DNA]</scope>
    <source>
        <strain evidence="10 11">IVM-t1</strain>
    </source>
</reference>
<evidence type="ECO:0000256" key="6">
    <source>
        <dbReference type="ARBA" id="ARBA00023136"/>
    </source>
</evidence>
<evidence type="ECO:0000256" key="2">
    <source>
        <dbReference type="ARBA" id="ARBA00004609"/>
    </source>
</evidence>
<organism evidence="10 11">
    <name type="scientific">Trypanosoma brucei equiperdum</name>
    <dbReference type="NCBI Taxonomy" id="630700"/>
    <lineage>
        <taxon>Eukaryota</taxon>
        <taxon>Discoba</taxon>
        <taxon>Euglenozoa</taxon>
        <taxon>Kinetoplastea</taxon>
        <taxon>Metakinetoplastina</taxon>
        <taxon>Trypanosomatida</taxon>
        <taxon>Trypanosomatidae</taxon>
        <taxon>Trypanosoma</taxon>
    </lineage>
</organism>
<dbReference type="GO" id="GO:0098552">
    <property type="term" value="C:side of membrane"/>
    <property type="evidence" value="ECO:0007669"/>
    <property type="project" value="UniProtKB-KW"/>
</dbReference>
<evidence type="ECO:0000256" key="3">
    <source>
        <dbReference type="ARBA" id="ARBA00022475"/>
    </source>
</evidence>
<gene>
    <name evidence="10" type="ORF">DPX39_090110100</name>
</gene>
<comment type="subcellular location">
    <subcellularLocation>
        <location evidence="2">Cell membrane</location>
        <topology evidence="2">Lipid-anchor</topology>
        <topology evidence="2">GPI-anchor</topology>
    </subcellularLocation>
</comment>
<keyword evidence="8" id="KW-0449">Lipoprotein</keyword>
<evidence type="ECO:0000256" key="8">
    <source>
        <dbReference type="ARBA" id="ARBA00023288"/>
    </source>
</evidence>
<comment type="function">
    <text evidence="1">VSG forms a coat on the surface of the parasite. The trypanosome evades the immune response of the host by expressing a series of antigenically distinct VSGs from an estimated 1000 VSG genes.</text>
</comment>
<accession>A0A3L6L5G5</accession>
<keyword evidence="7" id="KW-0325">Glycoprotein</keyword>
<dbReference type="EMBL" id="QSBY01000009">
    <property type="protein sequence ID" value="RHW70487.1"/>
    <property type="molecule type" value="Genomic_DNA"/>
</dbReference>
<evidence type="ECO:0000256" key="5">
    <source>
        <dbReference type="ARBA" id="ARBA00022729"/>
    </source>
</evidence>
<evidence type="ECO:0000256" key="4">
    <source>
        <dbReference type="ARBA" id="ARBA00022622"/>
    </source>
</evidence>
<sequence>MAEPHLNPSNLKKHRARASRYIANLQLLAAEAEAALREYNSNVRPKLVKENNAITAAIKEALYGQGASKYDGTDGKTMGTLGTRNNDCKTPSAGKSIVGDLFCLCAVDNSHAAAKPCGFDTTAAKGGTWATLGTTHKAATWAAIKSACKHRPKPQLSEHTLRTIQTKFLSKLKGDPSLDGESKATAYLGTDNNCDCGAAHAARCVDYGSALKPDPTGDKISWYDELTNAANAAAAWQKACDDNIAYRQRIKTLQNQPHQLYIILSVVGTTQIQQKSGTTEQA</sequence>
<dbReference type="Pfam" id="PF13206">
    <property type="entry name" value="VSG_B"/>
    <property type="match status" value="1"/>
</dbReference>
<protein>
    <submittedName>
        <fullName evidence="10">Trypanosomal VSG domain containing protein</fullName>
    </submittedName>
</protein>
<dbReference type="AlphaFoldDB" id="A0A3L6L5G5"/>
<keyword evidence="4" id="KW-0336">GPI-anchor</keyword>
<keyword evidence="6" id="KW-0472">Membrane</keyword>
<keyword evidence="3" id="KW-1003">Cell membrane</keyword>
<name>A0A3L6L5G5_9TRYP</name>
<evidence type="ECO:0000256" key="1">
    <source>
        <dbReference type="ARBA" id="ARBA00002523"/>
    </source>
</evidence>
<evidence type="ECO:0000313" key="10">
    <source>
        <dbReference type="EMBL" id="RHW70487.1"/>
    </source>
</evidence>
<evidence type="ECO:0000256" key="7">
    <source>
        <dbReference type="ARBA" id="ARBA00023180"/>
    </source>
</evidence>
<keyword evidence="5" id="KW-0732">Signal</keyword>